<proteinExistence type="inferred from homology"/>
<feature type="domain" description="HTH lysR-type" evidence="5">
    <location>
        <begin position="7"/>
        <end position="64"/>
    </location>
</feature>
<dbReference type="InterPro" id="IPR037402">
    <property type="entry name" value="YidZ_PBP2"/>
</dbReference>
<dbReference type="InterPro" id="IPR005119">
    <property type="entry name" value="LysR_subst-bd"/>
</dbReference>
<keyword evidence="2" id="KW-0805">Transcription regulation</keyword>
<dbReference type="SUPFAM" id="SSF46785">
    <property type="entry name" value="Winged helix' DNA-binding domain"/>
    <property type="match status" value="1"/>
</dbReference>
<dbReference type="InterPro" id="IPR036390">
    <property type="entry name" value="WH_DNA-bd_sf"/>
</dbReference>
<evidence type="ECO:0000256" key="3">
    <source>
        <dbReference type="ARBA" id="ARBA00023125"/>
    </source>
</evidence>
<accession>A0A0W0VS77</accession>
<dbReference type="SUPFAM" id="SSF53850">
    <property type="entry name" value="Periplasmic binding protein-like II"/>
    <property type="match status" value="1"/>
</dbReference>
<dbReference type="GO" id="GO:0003700">
    <property type="term" value="F:DNA-binding transcription factor activity"/>
    <property type="evidence" value="ECO:0007669"/>
    <property type="project" value="InterPro"/>
</dbReference>
<dbReference type="InterPro" id="IPR000847">
    <property type="entry name" value="LysR_HTH_N"/>
</dbReference>
<dbReference type="RefSeq" id="WP_028373258.1">
    <property type="nucleotide sequence ID" value="NZ_CAAAJD010000005.1"/>
</dbReference>
<dbReference type="PATRIC" id="fig|45067.4.peg.1209"/>
<keyword evidence="4" id="KW-0804">Transcription</keyword>
<dbReference type="PANTHER" id="PTHR30118">
    <property type="entry name" value="HTH-TYPE TRANSCRIPTIONAL REGULATOR LEUO-RELATED"/>
    <property type="match status" value="1"/>
</dbReference>
<dbReference type="InterPro" id="IPR050389">
    <property type="entry name" value="LysR-type_TF"/>
</dbReference>
<evidence type="ECO:0000313" key="7">
    <source>
        <dbReference type="Proteomes" id="UP000054869"/>
    </source>
</evidence>
<keyword evidence="7" id="KW-1185">Reference proteome</keyword>
<dbReference type="eggNOG" id="COG0583">
    <property type="taxonomic scope" value="Bacteria"/>
</dbReference>
<dbReference type="CDD" id="cd08417">
    <property type="entry name" value="PBP2_Nitroaromatics_like"/>
    <property type="match status" value="1"/>
</dbReference>
<evidence type="ECO:0000256" key="4">
    <source>
        <dbReference type="ARBA" id="ARBA00023163"/>
    </source>
</evidence>
<dbReference type="PROSITE" id="PS50931">
    <property type="entry name" value="HTH_LYSR"/>
    <property type="match status" value="1"/>
</dbReference>
<organism evidence="6 7">
    <name type="scientific">Legionella lansingensis</name>
    <dbReference type="NCBI Taxonomy" id="45067"/>
    <lineage>
        <taxon>Bacteria</taxon>
        <taxon>Pseudomonadati</taxon>
        <taxon>Pseudomonadota</taxon>
        <taxon>Gammaproteobacteria</taxon>
        <taxon>Legionellales</taxon>
        <taxon>Legionellaceae</taxon>
        <taxon>Legionella</taxon>
    </lineage>
</organism>
<evidence type="ECO:0000313" key="6">
    <source>
        <dbReference type="EMBL" id="KTD22665.1"/>
    </source>
</evidence>
<dbReference type="GO" id="GO:0003677">
    <property type="term" value="F:DNA binding"/>
    <property type="evidence" value="ECO:0007669"/>
    <property type="project" value="UniProtKB-KW"/>
</dbReference>
<comment type="similarity">
    <text evidence="1">Belongs to the LysR transcriptional regulatory family.</text>
</comment>
<dbReference type="STRING" id="45067.Llan_1155"/>
<evidence type="ECO:0000256" key="1">
    <source>
        <dbReference type="ARBA" id="ARBA00009437"/>
    </source>
</evidence>
<dbReference type="NCBIfam" id="NF045905">
    <property type="entry name" value="TransRegLelALeg"/>
    <property type="match status" value="1"/>
</dbReference>
<dbReference type="PANTHER" id="PTHR30118:SF15">
    <property type="entry name" value="TRANSCRIPTIONAL REGULATORY PROTEIN"/>
    <property type="match status" value="1"/>
</dbReference>
<evidence type="ECO:0000256" key="2">
    <source>
        <dbReference type="ARBA" id="ARBA00023015"/>
    </source>
</evidence>
<reference evidence="6 7" key="1">
    <citation type="submission" date="2015-11" db="EMBL/GenBank/DDBJ databases">
        <title>Genomic analysis of 38 Legionella species identifies large and diverse effector repertoires.</title>
        <authorList>
            <person name="Burstein D."/>
            <person name="Amaro F."/>
            <person name="Zusman T."/>
            <person name="Lifshitz Z."/>
            <person name="Cohen O."/>
            <person name="Gilbert J.A."/>
            <person name="Pupko T."/>
            <person name="Shuman H.A."/>
            <person name="Segal G."/>
        </authorList>
    </citation>
    <scope>NUCLEOTIDE SEQUENCE [LARGE SCALE GENOMIC DNA]</scope>
    <source>
        <strain evidence="6 7">ATCC 49751</strain>
    </source>
</reference>
<evidence type="ECO:0000259" key="5">
    <source>
        <dbReference type="PROSITE" id="PS50931"/>
    </source>
</evidence>
<dbReference type="Pfam" id="PF03466">
    <property type="entry name" value="LysR_substrate"/>
    <property type="match status" value="1"/>
</dbReference>
<protein>
    <submittedName>
        <fullName evidence="6">LysR transcriptional regulator</fullName>
    </submittedName>
</protein>
<gene>
    <name evidence="6" type="ORF">Llan_1155</name>
</gene>
<name>A0A0W0VS77_9GAMM</name>
<dbReference type="Pfam" id="PF00126">
    <property type="entry name" value="HTH_1"/>
    <property type="match status" value="1"/>
</dbReference>
<dbReference type="EMBL" id="LNYI01000023">
    <property type="protein sequence ID" value="KTD22665.1"/>
    <property type="molecule type" value="Genomic_DNA"/>
</dbReference>
<dbReference type="Gene3D" id="1.10.10.10">
    <property type="entry name" value="Winged helix-like DNA-binding domain superfamily/Winged helix DNA-binding domain"/>
    <property type="match status" value="1"/>
</dbReference>
<dbReference type="Gene3D" id="3.40.190.10">
    <property type="entry name" value="Periplasmic binding protein-like II"/>
    <property type="match status" value="2"/>
</dbReference>
<dbReference type="Proteomes" id="UP000054869">
    <property type="component" value="Unassembled WGS sequence"/>
</dbReference>
<comment type="caution">
    <text evidence="6">The sequence shown here is derived from an EMBL/GenBank/DDBJ whole genome shotgun (WGS) entry which is preliminary data.</text>
</comment>
<keyword evidence="3" id="KW-0238">DNA-binding</keyword>
<dbReference type="InterPro" id="IPR036388">
    <property type="entry name" value="WH-like_DNA-bd_sf"/>
</dbReference>
<sequence>MKHFKKINLNLLTHLHALLTEKNVSAAAEKAFVSQPAMSASLKQLRAIFDDPLLVAAKGQMVLSTKAQELQPHLQQIMSQVQNLLQPQEEFDPMVAKRTFKIALPDYVELILLPSLLKSLEKFPHIVIETRITGIVDRPSLFLDKTTDIAIGALEKENVPSQLIARKLYEEKIICFASKKNPLLKQPISLKNYLASKHIAFSFDEKRFSHSADFLSKRKLKRNDILFVNNILPALFAVADSSSVIATAPSFLINMFAGEFGLVQQPLPFDLEPTPIYLVIHQKDHSDKGIQWLSQLLSESIGQLEADFS</sequence>
<dbReference type="AlphaFoldDB" id="A0A0W0VS77"/>